<dbReference type="SUPFAM" id="SSF52172">
    <property type="entry name" value="CheY-like"/>
    <property type="match status" value="1"/>
</dbReference>
<dbReference type="InterPro" id="IPR007492">
    <property type="entry name" value="LytTR_DNA-bd_dom"/>
</dbReference>
<dbReference type="RefSeq" id="WP_066318195.1">
    <property type="nucleotide sequence ID" value="NZ_CANLSS010000004.1"/>
</dbReference>
<keyword evidence="5" id="KW-1185">Reference proteome</keyword>
<accession>A0A162XII7</accession>
<dbReference type="InterPro" id="IPR001789">
    <property type="entry name" value="Sig_transdc_resp-reg_receiver"/>
</dbReference>
<dbReference type="GO" id="GO:0003677">
    <property type="term" value="F:DNA binding"/>
    <property type="evidence" value="ECO:0007669"/>
    <property type="project" value="InterPro"/>
</dbReference>
<dbReference type="PANTHER" id="PTHR37299">
    <property type="entry name" value="TRANSCRIPTIONAL REGULATOR-RELATED"/>
    <property type="match status" value="1"/>
</dbReference>
<protein>
    <submittedName>
        <fullName evidence="4">Two-component system response regulator</fullName>
    </submittedName>
</protein>
<organism evidence="4 5">
    <name type="scientific">Aquimarina aggregata</name>
    <dbReference type="NCBI Taxonomy" id="1642818"/>
    <lineage>
        <taxon>Bacteria</taxon>
        <taxon>Pseudomonadati</taxon>
        <taxon>Bacteroidota</taxon>
        <taxon>Flavobacteriia</taxon>
        <taxon>Flavobacteriales</taxon>
        <taxon>Flavobacteriaceae</taxon>
        <taxon>Aquimarina</taxon>
    </lineage>
</organism>
<dbReference type="Pfam" id="PF00072">
    <property type="entry name" value="Response_reg"/>
    <property type="match status" value="1"/>
</dbReference>
<dbReference type="InterPro" id="IPR046947">
    <property type="entry name" value="LytR-like"/>
</dbReference>
<feature type="modified residue" description="4-aspartylphosphate" evidence="1">
    <location>
        <position position="55"/>
    </location>
</feature>
<dbReference type="SMART" id="SM00850">
    <property type="entry name" value="LytTR"/>
    <property type="match status" value="1"/>
</dbReference>
<name>A0A162XII7_9FLAO</name>
<evidence type="ECO:0000313" key="5">
    <source>
        <dbReference type="Proteomes" id="UP000076715"/>
    </source>
</evidence>
<dbReference type="PROSITE" id="PS50930">
    <property type="entry name" value="HTH_LYTTR"/>
    <property type="match status" value="1"/>
</dbReference>
<dbReference type="InterPro" id="IPR011006">
    <property type="entry name" value="CheY-like_superfamily"/>
</dbReference>
<evidence type="ECO:0000256" key="1">
    <source>
        <dbReference type="PROSITE-ProRule" id="PRU00169"/>
    </source>
</evidence>
<dbReference type="OrthoDB" id="2168082at2"/>
<gene>
    <name evidence="4" type="ORF">AWE51_13775</name>
</gene>
<comment type="caution">
    <text evidence="4">The sequence shown here is derived from an EMBL/GenBank/DDBJ whole genome shotgun (WGS) entry which is preliminary data.</text>
</comment>
<feature type="domain" description="Response regulatory" evidence="2">
    <location>
        <begin position="4"/>
        <end position="115"/>
    </location>
</feature>
<proteinExistence type="predicted"/>
<feature type="domain" description="HTH LytTR-type" evidence="3">
    <location>
        <begin position="142"/>
        <end position="240"/>
    </location>
</feature>
<dbReference type="AlphaFoldDB" id="A0A162XII7"/>
<dbReference type="Gene3D" id="3.40.50.2300">
    <property type="match status" value="1"/>
</dbReference>
<dbReference type="STRING" id="1642818.AWE51_13775"/>
<reference evidence="4 5" key="1">
    <citation type="submission" date="2016-01" db="EMBL/GenBank/DDBJ databases">
        <title>The draft genome sequence of Aquimarina sp. RZW4-3-2.</title>
        <authorList>
            <person name="Wang Y."/>
        </authorList>
    </citation>
    <scope>NUCLEOTIDE SEQUENCE [LARGE SCALE GENOMIC DNA]</scope>
    <source>
        <strain evidence="4 5">RZW4-3-2</strain>
    </source>
</reference>
<dbReference type="Gene3D" id="2.40.50.1020">
    <property type="entry name" value="LytTr DNA-binding domain"/>
    <property type="match status" value="1"/>
</dbReference>
<dbReference type="EMBL" id="LQRT01000046">
    <property type="protein sequence ID" value="KZS38657.1"/>
    <property type="molecule type" value="Genomic_DNA"/>
</dbReference>
<keyword evidence="1" id="KW-0597">Phosphoprotein</keyword>
<dbReference type="Pfam" id="PF04397">
    <property type="entry name" value="LytTR"/>
    <property type="match status" value="1"/>
</dbReference>
<dbReference type="PANTHER" id="PTHR37299:SF1">
    <property type="entry name" value="STAGE 0 SPORULATION PROTEIN A HOMOLOG"/>
    <property type="match status" value="1"/>
</dbReference>
<dbReference type="GO" id="GO:0000156">
    <property type="term" value="F:phosphorelay response regulator activity"/>
    <property type="evidence" value="ECO:0007669"/>
    <property type="project" value="InterPro"/>
</dbReference>
<sequence length="244" mass="28223">MKIKCLIIDDEPLAIRVIENHLKNFSDFEVICTCNNPIEGFNLLVQESVDLVFLDINMPRVNGLDFIRNLSVSPLIIITTAYREYAVESFELDVIDYLVKPISLERFMISLKKVSRQMHLQKEAKKNSTKSTIMPLEDNDHFFVKVNKKLIKIFFNDILYIESLKDYVSIKTISKDYITHYNLAAITRLIPEDKFIRIHRSFTISLNKVDAIEGNCIHINGNIVPIGRNYVKEVKDKILKGSIT</sequence>
<evidence type="ECO:0000259" key="3">
    <source>
        <dbReference type="PROSITE" id="PS50930"/>
    </source>
</evidence>
<evidence type="ECO:0000313" key="4">
    <source>
        <dbReference type="EMBL" id="KZS38657.1"/>
    </source>
</evidence>
<evidence type="ECO:0000259" key="2">
    <source>
        <dbReference type="PROSITE" id="PS50110"/>
    </source>
</evidence>
<dbReference type="PROSITE" id="PS50110">
    <property type="entry name" value="RESPONSE_REGULATORY"/>
    <property type="match status" value="1"/>
</dbReference>
<dbReference type="SMART" id="SM00448">
    <property type="entry name" value="REC"/>
    <property type="match status" value="1"/>
</dbReference>
<dbReference type="Proteomes" id="UP000076715">
    <property type="component" value="Unassembled WGS sequence"/>
</dbReference>